<gene>
    <name evidence="11" type="ORF">KQ657_003747</name>
</gene>
<dbReference type="InterPro" id="IPR036259">
    <property type="entry name" value="MFS_trans_sf"/>
</dbReference>
<feature type="transmembrane region" description="Helical" evidence="9">
    <location>
        <begin position="139"/>
        <end position="156"/>
    </location>
</feature>
<dbReference type="Proteomes" id="UP000790833">
    <property type="component" value="Unassembled WGS sequence"/>
</dbReference>
<evidence type="ECO:0000256" key="4">
    <source>
        <dbReference type="ARBA" id="ARBA00022692"/>
    </source>
</evidence>
<feature type="transmembrane region" description="Helical" evidence="9">
    <location>
        <begin position="461"/>
        <end position="483"/>
    </location>
</feature>
<keyword evidence="4 9" id="KW-0812">Transmembrane</keyword>
<evidence type="ECO:0000256" key="2">
    <source>
        <dbReference type="ARBA" id="ARBA00010992"/>
    </source>
</evidence>
<dbReference type="InterPro" id="IPR003663">
    <property type="entry name" value="Sugar/inositol_transpt"/>
</dbReference>
<feature type="compositionally biased region" description="Low complexity" evidence="8">
    <location>
        <begin position="18"/>
        <end position="32"/>
    </location>
</feature>
<feature type="compositionally biased region" description="Polar residues" evidence="8">
    <location>
        <begin position="57"/>
        <end position="76"/>
    </location>
</feature>
<dbReference type="InterPro" id="IPR020846">
    <property type="entry name" value="MFS_dom"/>
</dbReference>
<comment type="subcellular location">
    <subcellularLocation>
        <location evidence="1">Membrane</location>
        <topology evidence="1">Multi-pass membrane protein</topology>
    </subcellularLocation>
</comment>
<dbReference type="GeneID" id="66117121"/>
<evidence type="ECO:0000313" key="12">
    <source>
        <dbReference type="Proteomes" id="UP000790833"/>
    </source>
</evidence>
<dbReference type="PROSITE" id="PS50850">
    <property type="entry name" value="MFS"/>
    <property type="match status" value="1"/>
</dbReference>
<evidence type="ECO:0000256" key="9">
    <source>
        <dbReference type="SAM" id="Phobius"/>
    </source>
</evidence>
<evidence type="ECO:0000259" key="10">
    <source>
        <dbReference type="PROSITE" id="PS50850"/>
    </source>
</evidence>
<dbReference type="NCBIfam" id="TIGR00879">
    <property type="entry name" value="SP"/>
    <property type="match status" value="1"/>
</dbReference>
<organism evidence="11 12">
    <name type="scientific">Scheffersomyces spartinae</name>
    <dbReference type="NCBI Taxonomy" id="45513"/>
    <lineage>
        <taxon>Eukaryota</taxon>
        <taxon>Fungi</taxon>
        <taxon>Dikarya</taxon>
        <taxon>Ascomycota</taxon>
        <taxon>Saccharomycotina</taxon>
        <taxon>Pichiomycetes</taxon>
        <taxon>Debaryomycetaceae</taxon>
        <taxon>Scheffersomyces</taxon>
    </lineage>
</organism>
<dbReference type="AlphaFoldDB" id="A0A9P7VBV5"/>
<comment type="caution">
    <text evidence="11">The sequence shown here is derived from an EMBL/GenBank/DDBJ whole genome shotgun (WGS) entry which is preliminary data.</text>
</comment>
<dbReference type="EMBL" id="JAHMUF010000004">
    <property type="protein sequence ID" value="KAG7195221.1"/>
    <property type="molecule type" value="Genomic_DNA"/>
</dbReference>
<evidence type="ECO:0000256" key="3">
    <source>
        <dbReference type="ARBA" id="ARBA00022448"/>
    </source>
</evidence>
<evidence type="ECO:0000256" key="1">
    <source>
        <dbReference type="ARBA" id="ARBA00004141"/>
    </source>
</evidence>
<sequence>MVTQYQPLHTGDPPSQINTFNKDNNNNNDSQNSHGSPFVVVSNNEFDEEEITELAGSHQSSSQNSTNPVKGSNVTGHNDEDVFDHDFKTDIDIESPFIPMGYHGKSGNNYIDDFGNVYTDVDFNFIKYQAKHLLKGKKLVYFTSGFVSLFVSLFGYEQGVCSGIITFKLFKNYFHDPNPETLGFVISILEIGAMVSSILVSKVSDSIGRKRTILLGTTVFILGGTLQSFANNLAVFTVGRVFSGLGVGVLLTVVPLYQCEISPSEERGKLVCGEFTGNIVGYSLSVWIDYFCYFLDTNKDRHLAWRLPLFIQVVIAFILLVGGLFVVELPRWLLDVDLDQKGLNVLSLLYADSDKLLEKPVEEFFIIKNSILKERELYPKHTRSWKLLFRNYKSRIFIGCSALAFAQFNGINIISYYAPMVFGEAGFKDADALLMTGINSTVYLACTLIPFFLVDVWGRKPILILGGLTMCVLLSLVSLMMFLNKSYTPMLVAILVIIYNGCFGYSWGPIGYLIPPEIYPLAVRSKGVSLAVAANWFANWIVGQLTPIAQKSIGWAMYLFPAMSCVISVICVIFYYPETKGIELEDIDKMFGDEKAQHTPIPMNFINSEMNPGPGNGSTTGDTLLTQDSFELENIPRIGVKNDHTDS</sequence>
<dbReference type="InterPro" id="IPR050360">
    <property type="entry name" value="MFS_Sugar_Transporters"/>
</dbReference>
<feature type="transmembrane region" description="Helical" evidence="9">
    <location>
        <begin position="270"/>
        <end position="288"/>
    </location>
</feature>
<feature type="transmembrane region" description="Helical" evidence="9">
    <location>
        <begin position="555"/>
        <end position="576"/>
    </location>
</feature>
<feature type="transmembrane region" description="Helical" evidence="9">
    <location>
        <begin position="181"/>
        <end position="200"/>
    </location>
</feature>
<comment type="similarity">
    <text evidence="2 7">Belongs to the major facilitator superfamily. Sugar transporter (TC 2.A.1.1) family.</text>
</comment>
<feature type="transmembrane region" description="Helical" evidence="9">
    <location>
        <begin position="396"/>
        <end position="418"/>
    </location>
</feature>
<dbReference type="SUPFAM" id="SSF103473">
    <property type="entry name" value="MFS general substrate transporter"/>
    <property type="match status" value="1"/>
</dbReference>
<feature type="region of interest" description="Disordered" evidence="8">
    <location>
        <begin position="1"/>
        <end position="78"/>
    </location>
</feature>
<dbReference type="RefSeq" id="XP_043050768.1">
    <property type="nucleotide sequence ID" value="XM_043194444.1"/>
</dbReference>
<dbReference type="GO" id="GO:0016020">
    <property type="term" value="C:membrane"/>
    <property type="evidence" value="ECO:0007669"/>
    <property type="project" value="UniProtKB-SubCell"/>
</dbReference>
<accession>A0A9P7VBV5</accession>
<dbReference type="InterPro" id="IPR005828">
    <property type="entry name" value="MFS_sugar_transport-like"/>
</dbReference>
<feature type="domain" description="Major facilitator superfamily (MFS) profile" evidence="10">
    <location>
        <begin position="143"/>
        <end position="580"/>
    </location>
</feature>
<feature type="transmembrane region" description="Helical" evidence="9">
    <location>
        <begin position="236"/>
        <end position="258"/>
    </location>
</feature>
<dbReference type="OrthoDB" id="648285at2759"/>
<evidence type="ECO:0000313" key="11">
    <source>
        <dbReference type="EMBL" id="KAG7195221.1"/>
    </source>
</evidence>
<reference evidence="11" key="1">
    <citation type="submission" date="2021-03" db="EMBL/GenBank/DDBJ databases">
        <authorList>
            <person name="Palmer J.M."/>
        </authorList>
    </citation>
    <scope>NUCLEOTIDE SEQUENCE</scope>
    <source>
        <strain evidence="11">ARV_011</strain>
    </source>
</reference>
<proteinExistence type="inferred from homology"/>
<dbReference type="PANTHER" id="PTHR48022:SF73">
    <property type="entry name" value="METABOLITE TRANSPORT PROTEIN YDL199C-RELATED"/>
    <property type="match status" value="1"/>
</dbReference>
<feature type="transmembrane region" description="Helical" evidence="9">
    <location>
        <begin position="489"/>
        <end position="507"/>
    </location>
</feature>
<keyword evidence="6 9" id="KW-0472">Membrane</keyword>
<dbReference type="Gene3D" id="1.20.1250.20">
    <property type="entry name" value="MFS general substrate transporter like domains"/>
    <property type="match status" value="2"/>
</dbReference>
<feature type="transmembrane region" description="Helical" evidence="9">
    <location>
        <begin position="212"/>
        <end position="230"/>
    </location>
</feature>
<evidence type="ECO:0000256" key="5">
    <source>
        <dbReference type="ARBA" id="ARBA00022989"/>
    </source>
</evidence>
<keyword evidence="12" id="KW-1185">Reference proteome</keyword>
<dbReference type="Pfam" id="PF00083">
    <property type="entry name" value="Sugar_tr"/>
    <property type="match status" value="1"/>
</dbReference>
<dbReference type="PROSITE" id="PS00217">
    <property type="entry name" value="SUGAR_TRANSPORT_2"/>
    <property type="match status" value="1"/>
</dbReference>
<protein>
    <recommendedName>
        <fullName evidence="10">Major facilitator superfamily (MFS) profile domain-containing protein</fullName>
    </recommendedName>
</protein>
<evidence type="ECO:0000256" key="8">
    <source>
        <dbReference type="SAM" id="MobiDB-lite"/>
    </source>
</evidence>
<dbReference type="PROSITE" id="PS00216">
    <property type="entry name" value="SUGAR_TRANSPORT_1"/>
    <property type="match status" value="1"/>
</dbReference>
<dbReference type="PRINTS" id="PR00171">
    <property type="entry name" value="SUGRTRNSPORT"/>
</dbReference>
<evidence type="ECO:0000256" key="7">
    <source>
        <dbReference type="RuleBase" id="RU003346"/>
    </source>
</evidence>
<feature type="transmembrane region" description="Helical" evidence="9">
    <location>
        <begin position="528"/>
        <end position="549"/>
    </location>
</feature>
<dbReference type="InterPro" id="IPR005829">
    <property type="entry name" value="Sugar_transporter_CS"/>
</dbReference>
<feature type="transmembrane region" description="Helical" evidence="9">
    <location>
        <begin position="308"/>
        <end position="327"/>
    </location>
</feature>
<evidence type="ECO:0000256" key="6">
    <source>
        <dbReference type="ARBA" id="ARBA00023136"/>
    </source>
</evidence>
<dbReference type="GO" id="GO:0005351">
    <property type="term" value="F:carbohydrate:proton symporter activity"/>
    <property type="evidence" value="ECO:0007669"/>
    <property type="project" value="TreeGrafter"/>
</dbReference>
<keyword evidence="5 9" id="KW-1133">Transmembrane helix</keyword>
<feature type="compositionally biased region" description="Polar residues" evidence="8">
    <location>
        <begin position="1"/>
        <end position="17"/>
    </location>
</feature>
<feature type="transmembrane region" description="Helical" evidence="9">
    <location>
        <begin position="433"/>
        <end position="454"/>
    </location>
</feature>
<dbReference type="FunFam" id="1.20.1250.20:FF:000134">
    <property type="entry name" value="MFS sugar transporter protein"/>
    <property type="match status" value="1"/>
</dbReference>
<dbReference type="PANTHER" id="PTHR48022">
    <property type="entry name" value="PLASTIDIC GLUCOSE TRANSPORTER 4"/>
    <property type="match status" value="1"/>
</dbReference>
<keyword evidence="3 7" id="KW-0813">Transport</keyword>
<name>A0A9P7VBV5_9ASCO</name>